<reference evidence="6" key="1">
    <citation type="journal article" date="2019" name="Int. J. Syst. Evol. Microbiol.">
        <title>The Global Catalogue of Microorganisms (GCM) 10K type strain sequencing project: providing services to taxonomists for standard genome sequencing and annotation.</title>
        <authorList>
            <consortium name="The Broad Institute Genomics Platform"/>
            <consortium name="The Broad Institute Genome Sequencing Center for Infectious Disease"/>
            <person name="Wu L."/>
            <person name="Ma J."/>
        </authorList>
    </citation>
    <scope>NUCLEOTIDE SEQUENCE [LARGE SCALE GENOMIC DNA]</scope>
    <source>
        <strain evidence="6">CGMCC 1.10992</strain>
    </source>
</reference>
<dbReference type="SUPFAM" id="SSF53613">
    <property type="entry name" value="Ribokinase-like"/>
    <property type="match status" value="1"/>
</dbReference>
<evidence type="ECO:0000256" key="1">
    <source>
        <dbReference type="ARBA" id="ARBA00010688"/>
    </source>
</evidence>
<keyword evidence="6" id="KW-1185">Reference proteome</keyword>
<evidence type="ECO:0000256" key="3">
    <source>
        <dbReference type="ARBA" id="ARBA00022777"/>
    </source>
</evidence>
<dbReference type="PANTHER" id="PTHR43085">
    <property type="entry name" value="HEXOKINASE FAMILY MEMBER"/>
    <property type="match status" value="1"/>
</dbReference>
<evidence type="ECO:0000256" key="2">
    <source>
        <dbReference type="ARBA" id="ARBA00022679"/>
    </source>
</evidence>
<dbReference type="Pfam" id="PF00294">
    <property type="entry name" value="PfkB"/>
    <property type="match status" value="1"/>
</dbReference>
<dbReference type="InterPro" id="IPR050306">
    <property type="entry name" value="PfkB_Carbo_kinase"/>
</dbReference>
<dbReference type="EMBL" id="JBHUHT010000012">
    <property type="protein sequence ID" value="MFD2096369.1"/>
    <property type="molecule type" value="Genomic_DNA"/>
</dbReference>
<dbReference type="CDD" id="cd01166">
    <property type="entry name" value="KdgK"/>
    <property type="match status" value="1"/>
</dbReference>
<keyword evidence="3 5" id="KW-0418">Kinase</keyword>
<dbReference type="InterPro" id="IPR002173">
    <property type="entry name" value="Carboh/pur_kinase_PfkB_CS"/>
</dbReference>
<feature type="domain" description="Carbohydrate kinase PfkB" evidence="4">
    <location>
        <begin position="4"/>
        <end position="302"/>
    </location>
</feature>
<dbReference type="PANTHER" id="PTHR43085:SF15">
    <property type="entry name" value="2-DEHYDRO-3-DEOXYGLUCONOKINASE"/>
    <property type="match status" value="1"/>
</dbReference>
<sequence>MKAKRVAVIGECMVELKKDGDKLEQGFGGDTLNTAVYLSRLTHQSSISVSYVTGLGTDPYSREMLKTWQAEHINTDTVYLSEDKLPGLYSIETTPEGERAFYYWRQDSAAKYWLKNQPIERITQTLLQHEFIYISGISLAILPSTCRQTLLKVLDSCRNAGVTIAFDNNYRTALWDDQSTARYWYEKMLQHTDIAFLTYDDEQELWGDNTELQTIVRTQTFGVSEVVIRRGSKDCIVVTREATKYVSAIAVDQVIDTTAAGDSFSAGYLAKRIQGGSSEASALSGHHLAGRVIQHRGAIIPKHAMP</sequence>
<dbReference type="GO" id="GO:0016301">
    <property type="term" value="F:kinase activity"/>
    <property type="evidence" value="ECO:0007669"/>
    <property type="project" value="UniProtKB-KW"/>
</dbReference>
<organism evidence="5 6">
    <name type="scientific">Corallincola platygyrae</name>
    <dbReference type="NCBI Taxonomy" id="1193278"/>
    <lineage>
        <taxon>Bacteria</taxon>
        <taxon>Pseudomonadati</taxon>
        <taxon>Pseudomonadota</taxon>
        <taxon>Gammaproteobacteria</taxon>
        <taxon>Alteromonadales</taxon>
        <taxon>Psychromonadaceae</taxon>
        <taxon>Corallincola</taxon>
    </lineage>
</organism>
<name>A0ABW4XMM4_9GAMM</name>
<gene>
    <name evidence="5" type="ORF">ACFSJ3_10275</name>
</gene>
<comment type="caution">
    <text evidence="5">The sequence shown here is derived from an EMBL/GenBank/DDBJ whole genome shotgun (WGS) entry which is preliminary data.</text>
</comment>
<comment type="similarity">
    <text evidence="1">Belongs to the carbohydrate kinase PfkB family.</text>
</comment>
<accession>A0ABW4XMM4</accession>
<dbReference type="PROSITE" id="PS00584">
    <property type="entry name" value="PFKB_KINASES_2"/>
    <property type="match status" value="1"/>
</dbReference>
<evidence type="ECO:0000313" key="6">
    <source>
        <dbReference type="Proteomes" id="UP001597380"/>
    </source>
</evidence>
<dbReference type="InterPro" id="IPR011611">
    <property type="entry name" value="PfkB_dom"/>
</dbReference>
<dbReference type="Proteomes" id="UP001597380">
    <property type="component" value="Unassembled WGS sequence"/>
</dbReference>
<proteinExistence type="inferred from homology"/>
<evidence type="ECO:0000313" key="5">
    <source>
        <dbReference type="EMBL" id="MFD2096369.1"/>
    </source>
</evidence>
<protein>
    <submittedName>
        <fullName evidence="5">Sugar kinase</fullName>
    </submittedName>
</protein>
<dbReference type="RefSeq" id="WP_345339248.1">
    <property type="nucleotide sequence ID" value="NZ_BAABLI010000008.1"/>
</dbReference>
<keyword evidence="2" id="KW-0808">Transferase</keyword>
<evidence type="ECO:0000259" key="4">
    <source>
        <dbReference type="Pfam" id="PF00294"/>
    </source>
</evidence>
<dbReference type="Gene3D" id="3.40.1190.20">
    <property type="match status" value="1"/>
</dbReference>
<dbReference type="InterPro" id="IPR029056">
    <property type="entry name" value="Ribokinase-like"/>
</dbReference>